<sequence length="1055" mass="122971">MLNFHLETKDIIKITGQRFYKRGLDYFKKGRVKNLTYNSSIQSFSASIKGGDAYDVRIFFFEDDDLEASCTCPAYLTHYTCKHIAAVLLAIRQHQQPDQQLATVDSEPIDPFPMRMIEAFQSLEPLVNEKELLEVHYFLKEVHQSMSRESQFELELKVGKAQPFIVKDIHTFIHDVLNNKEHTITDKFKYNPSSDTFTNRDWHIFQLLNKAMQHDQQYLSDYLTQKQRVQAIPGFLMAELLRSIESQTLTFTNVAQKSFSTIECHNLDQGIEVTIDYSDEGVYVIDFSSLFAYHYLTHYHLLVKHNQFYVLTDQESETLERLYDLLPYRKRDQFKLSRDKFSHFRSFVIPKLEEVATVTYSTRALHSFEINALEVIMNIELIGESVSLDLTFKYGEHIFHPNEDVSHSDQTYVRNIKEEQSLLQTLNHLGFHYLNQRYQLFKQSAIYHFIIELIPIFKERYTVHLSQPVEDMINDDDLQFFTSVNYNDDSGMLDIAFDIEGINDDEVSDILAALIEKKRYHHVKEGRLIDLNDDAFEQFKKFAEQLHLKKQDLAAQGVSVSPHRTLQVEEVFEERKQYSDSFKLLLNDLKLNTHDPEPLPKELQATLRDYQHTGFQWFKTLARYRLGGILADEMGLGKTLQAIAFMLSEKALDDSRPSLVISPSSLVYNWKKEFEKFAPTLTVKVISGTQTQRLEQLNSEKVDVWITSYPLLRKDISFYQTHLLDHFILDEAQAIKNHLTLTAKATRLIKAKYRFALSGTPIENRVEELWSIFQTLSPGFLGSKKQFIHLERDLMKKMIRPFILRRLKTDVLKDLPEKFEFEKYAELTKEQKQVYLGYVKRIEQKLTQPGNENNKLEILAGLTRLRQICCHPKLFLDNYQGHSGKLELFMTILKQLQEENRRVLIFSQFPSMLKIITQEIESLNLNHFYLDGQTPSKERVEMSERFNQGERDLFLISLKAGGTGLNLTGADTVILFDLWWNPAVEAQAAGRAHRIGQTKKVEVIRLITEGTIEEKIFKLQEKKRKLVDDVIAPGETLLTSLTKEELQSLLAFDPK</sequence>
<dbReference type="InterPro" id="IPR007527">
    <property type="entry name" value="Znf_SWIM"/>
</dbReference>
<dbReference type="Gene3D" id="3.40.50.10810">
    <property type="entry name" value="Tandem AAA-ATPase domain"/>
    <property type="match status" value="1"/>
</dbReference>
<dbReference type="GO" id="GO:0008270">
    <property type="term" value="F:zinc ion binding"/>
    <property type="evidence" value="ECO:0007669"/>
    <property type="project" value="UniProtKB-KW"/>
</dbReference>
<evidence type="ECO:0000256" key="1">
    <source>
        <dbReference type="ARBA" id="ARBA00022801"/>
    </source>
</evidence>
<dbReference type="Pfam" id="PF08455">
    <property type="entry name" value="SNF2_assoc"/>
    <property type="match status" value="1"/>
</dbReference>
<dbReference type="PROSITE" id="PS51192">
    <property type="entry name" value="HELICASE_ATP_BIND_1"/>
    <property type="match status" value="1"/>
</dbReference>
<dbReference type="InterPro" id="IPR013663">
    <property type="entry name" value="Helicase_SWF/SNF/SWI_bac"/>
</dbReference>
<dbReference type="InterPro" id="IPR049730">
    <property type="entry name" value="SNF2/RAD54-like_C"/>
</dbReference>
<dbReference type="GO" id="GO:0016787">
    <property type="term" value="F:hydrolase activity"/>
    <property type="evidence" value="ECO:0007669"/>
    <property type="project" value="UniProtKB-KW"/>
</dbReference>
<evidence type="ECO:0000313" key="6">
    <source>
        <dbReference type="EMBL" id="PXW91485.1"/>
    </source>
</evidence>
<dbReference type="SMART" id="SM00490">
    <property type="entry name" value="HELICc"/>
    <property type="match status" value="1"/>
</dbReference>
<dbReference type="PROSITE" id="PS50966">
    <property type="entry name" value="ZF_SWIM"/>
    <property type="match status" value="1"/>
</dbReference>
<dbReference type="GO" id="GO:0005524">
    <property type="term" value="F:ATP binding"/>
    <property type="evidence" value="ECO:0007669"/>
    <property type="project" value="InterPro"/>
</dbReference>
<dbReference type="Proteomes" id="UP000247922">
    <property type="component" value="Unassembled WGS sequence"/>
</dbReference>
<keyword evidence="2" id="KW-0863">Zinc-finger</keyword>
<comment type="caution">
    <text evidence="6">The sequence shown here is derived from an EMBL/GenBank/DDBJ whole genome shotgun (WGS) entry which is preliminary data.</text>
</comment>
<dbReference type="FunFam" id="3.40.50.300:FF:000533">
    <property type="entry name" value="Helicase, Snf2 family"/>
    <property type="match status" value="1"/>
</dbReference>
<feature type="domain" description="Helicase ATP-binding" evidence="4">
    <location>
        <begin position="619"/>
        <end position="779"/>
    </location>
</feature>
<evidence type="ECO:0000256" key="2">
    <source>
        <dbReference type="PROSITE-ProRule" id="PRU00325"/>
    </source>
</evidence>
<dbReference type="Gene3D" id="3.40.50.300">
    <property type="entry name" value="P-loop containing nucleotide triphosphate hydrolases"/>
    <property type="match status" value="1"/>
</dbReference>
<dbReference type="InterPro" id="IPR038718">
    <property type="entry name" value="SNF2-like_sf"/>
</dbReference>
<evidence type="ECO:0000259" key="4">
    <source>
        <dbReference type="PROSITE" id="PS51192"/>
    </source>
</evidence>
<dbReference type="PROSITE" id="PS51194">
    <property type="entry name" value="HELICASE_CTER"/>
    <property type="match status" value="1"/>
</dbReference>
<feature type="domain" description="SWIM-type" evidence="3">
    <location>
        <begin position="54"/>
        <end position="92"/>
    </location>
</feature>
<evidence type="ECO:0000313" key="7">
    <source>
        <dbReference type="Proteomes" id="UP000247922"/>
    </source>
</evidence>
<dbReference type="InterPro" id="IPR014001">
    <property type="entry name" value="Helicase_ATP-bd"/>
</dbReference>
<dbReference type="InterPro" id="IPR001650">
    <property type="entry name" value="Helicase_C-like"/>
</dbReference>
<dbReference type="SMART" id="SM00487">
    <property type="entry name" value="DEXDc"/>
    <property type="match status" value="1"/>
</dbReference>
<keyword evidence="7" id="KW-1185">Reference proteome</keyword>
<dbReference type="Pfam" id="PF04434">
    <property type="entry name" value="SWIM"/>
    <property type="match status" value="1"/>
</dbReference>
<keyword evidence="6" id="KW-0547">Nucleotide-binding</keyword>
<dbReference type="PANTHER" id="PTHR10799">
    <property type="entry name" value="SNF2/RAD54 HELICASE FAMILY"/>
    <property type="match status" value="1"/>
</dbReference>
<organism evidence="6 7">
    <name type="scientific">Streptohalobacillus salinus</name>
    <dbReference type="NCBI Taxonomy" id="621096"/>
    <lineage>
        <taxon>Bacteria</taxon>
        <taxon>Bacillati</taxon>
        <taxon>Bacillota</taxon>
        <taxon>Bacilli</taxon>
        <taxon>Bacillales</taxon>
        <taxon>Bacillaceae</taxon>
        <taxon>Streptohalobacillus</taxon>
    </lineage>
</organism>
<dbReference type="Pfam" id="PF00176">
    <property type="entry name" value="SNF2-rel_dom"/>
    <property type="match status" value="1"/>
</dbReference>
<keyword evidence="2" id="KW-0479">Metal-binding</keyword>
<evidence type="ECO:0000259" key="3">
    <source>
        <dbReference type="PROSITE" id="PS50966"/>
    </source>
</evidence>
<keyword evidence="6" id="KW-0067">ATP-binding</keyword>
<dbReference type="EMBL" id="QJJR01000005">
    <property type="protein sequence ID" value="PXW91485.1"/>
    <property type="molecule type" value="Genomic_DNA"/>
</dbReference>
<accession>A0A2V3WGW4</accession>
<dbReference type="InterPro" id="IPR000330">
    <property type="entry name" value="SNF2_N"/>
</dbReference>
<name>A0A2V3WGW4_9BACI</name>
<reference evidence="6 7" key="1">
    <citation type="submission" date="2018-05" db="EMBL/GenBank/DDBJ databases">
        <title>Genomic Encyclopedia of Type Strains, Phase IV (KMG-IV): sequencing the most valuable type-strain genomes for metagenomic binning, comparative biology and taxonomic classification.</title>
        <authorList>
            <person name="Goeker M."/>
        </authorList>
    </citation>
    <scope>NUCLEOTIDE SEQUENCE [LARGE SCALE GENOMIC DNA]</scope>
    <source>
        <strain evidence="6 7">DSM 22440</strain>
    </source>
</reference>
<dbReference type="GO" id="GO:0004386">
    <property type="term" value="F:helicase activity"/>
    <property type="evidence" value="ECO:0007669"/>
    <property type="project" value="UniProtKB-KW"/>
</dbReference>
<proteinExistence type="predicted"/>
<feature type="domain" description="Helicase C-terminal" evidence="5">
    <location>
        <begin position="885"/>
        <end position="1045"/>
    </location>
</feature>
<keyword evidence="2" id="KW-0862">Zinc</keyword>
<dbReference type="SUPFAM" id="SSF52540">
    <property type="entry name" value="P-loop containing nucleoside triphosphate hydrolases"/>
    <property type="match status" value="2"/>
</dbReference>
<gene>
    <name evidence="6" type="ORF">DES38_105106</name>
</gene>
<dbReference type="RefSeq" id="WP_110251260.1">
    <property type="nucleotide sequence ID" value="NZ_QJJR01000005.1"/>
</dbReference>
<evidence type="ECO:0000259" key="5">
    <source>
        <dbReference type="PROSITE" id="PS51194"/>
    </source>
</evidence>
<dbReference type="InterPro" id="IPR027417">
    <property type="entry name" value="P-loop_NTPase"/>
</dbReference>
<dbReference type="AlphaFoldDB" id="A0A2V3WGW4"/>
<dbReference type="CDD" id="cd18793">
    <property type="entry name" value="SF2_C_SNF"/>
    <property type="match status" value="1"/>
</dbReference>
<dbReference type="Pfam" id="PF00271">
    <property type="entry name" value="Helicase_C"/>
    <property type="match status" value="1"/>
</dbReference>
<dbReference type="CDD" id="cd18012">
    <property type="entry name" value="DEXQc_arch_SWI2_SNF2"/>
    <property type="match status" value="1"/>
</dbReference>
<keyword evidence="6" id="KW-0347">Helicase</keyword>
<keyword evidence="1" id="KW-0378">Hydrolase</keyword>
<protein>
    <submittedName>
        <fullName evidence="6">SNF2 family DNA or RNA helicase</fullName>
    </submittedName>
</protein>
<dbReference type="OrthoDB" id="9760715at2"/>